<dbReference type="Proteomes" id="UP001444071">
    <property type="component" value="Unassembled WGS sequence"/>
</dbReference>
<feature type="compositionally biased region" description="Acidic residues" evidence="1">
    <location>
        <begin position="1"/>
        <end position="16"/>
    </location>
</feature>
<keyword evidence="3" id="KW-1185">Reference proteome</keyword>
<dbReference type="EMBL" id="JAHRIM010092585">
    <property type="protein sequence ID" value="MEQ2277793.1"/>
    <property type="molecule type" value="Genomic_DNA"/>
</dbReference>
<name>A0ABV0X9C7_9TELE</name>
<evidence type="ECO:0000313" key="3">
    <source>
        <dbReference type="Proteomes" id="UP001444071"/>
    </source>
</evidence>
<reference evidence="2 3" key="1">
    <citation type="submission" date="2021-06" db="EMBL/GenBank/DDBJ databases">
        <authorList>
            <person name="Palmer J.M."/>
        </authorList>
    </citation>
    <scope>NUCLEOTIDE SEQUENCE [LARGE SCALE GENOMIC DNA]</scope>
    <source>
        <strain evidence="2 3">XR_2019</strain>
        <tissue evidence="2">Muscle</tissue>
    </source>
</reference>
<feature type="region of interest" description="Disordered" evidence="1">
    <location>
        <begin position="41"/>
        <end position="65"/>
    </location>
</feature>
<feature type="compositionally biased region" description="Basic and acidic residues" evidence="1">
    <location>
        <begin position="17"/>
        <end position="27"/>
    </location>
</feature>
<evidence type="ECO:0000256" key="1">
    <source>
        <dbReference type="SAM" id="MobiDB-lite"/>
    </source>
</evidence>
<organism evidence="2 3">
    <name type="scientific">Xenotaenia resolanae</name>
    <dbReference type="NCBI Taxonomy" id="208358"/>
    <lineage>
        <taxon>Eukaryota</taxon>
        <taxon>Metazoa</taxon>
        <taxon>Chordata</taxon>
        <taxon>Craniata</taxon>
        <taxon>Vertebrata</taxon>
        <taxon>Euteleostomi</taxon>
        <taxon>Actinopterygii</taxon>
        <taxon>Neopterygii</taxon>
        <taxon>Teleostei</taxon>
        <taxon>Neoteleostei</taxon>
        <taxon>Acanthomorphata</taxon>
        <taxon>Ovalentaria</taxon>
        <taxon>Atherinomorphae</taxon>
        <taxon>Cyprinodontiformes</taxon>
        <taxon>Goodeidae</taxon>
        <taxon>Xenotaenia</taxon>
    </lineage>
</organism>
<sequence>KEEEEREERSEGEEQEDKDKNPRHSIFERVASSVRFPSFRRAVHGPEVRQQPMGQEESELPSDKELERSLTLTAFQNQPGRLSPLPASGRKKQRFLESLSMLWTFSTLLYLQLSG</sequence>
<protein>
    <submittedName>
        <fullName evidence="2">Uncharacterized protein</fullName>
    </submittedName>
</protein>
<proteinExistence type="predicted"/>
<comment type="caution">
    <text evidence="2">The sequence shown here is derived from an EMBL/GenBank/DDBJ whole genome shotgun (WGS) entry which is preliminary data.</text>
</comment>
<accession>A0ABV0X9C7</accession>
<feature type="non-terminal residue" evidence="2">
    <location>
        <position position="1"/>
    </location>
</feature>
<evidence type="ECO:0000313" key="2">
    <source>
        <dbReference type="EMBL" id="MEQ2277793.1"/>
    </source>
</evidence>
<gene>
    <name evidence="2" type="ORF">XENORESO_007770</name>
</gene>
<feature type="region of interest" description="Disordered" evidence="1">
    <location>
        <begin position="1"/>
        <end position="27"/>
    </location>
</feature>